<feature type="signal peptide" evidence="2">
    <location>
        <begin position="1"/>
        <end position="25"/>
    </location>
</feature>
<proteinExistence type="predicted"/>
<evidence type="ECO:0000256" key="2">
    <source>
        <dbReference type="SAM" id="SignalP"/>
    </source>
</evidence>
<keyword evidence="1" id="KW-0472">Membrane</keyword>
<keyword evidence="4" id="KW-1185">Reference proteome</keyword>
<evidence type="ECO:0000256" key="1">
    <source>
        <dbReference type="SAM" id="Phobius"/>
    </source>
</evidence>
<keyword evidence="1" id="KW-0812">Transmembrane</keyword>
<comment type="caution">
    <text evidence="3">The sequence shown here is derived from an EMBL/GenBank/DDBJ whole genome shotgun (WGS) entry which is preliminary data.</text>
</comment>
<evidence type="ECO:0000313" key="3">
    <source>
        <dbReference type="EMBL" id="OXA54923.1"/>
    </source>
</evidence>
<dbReference type="EMBL" id="LNIX01000005">
    <property type="protein sequence ID" value="OXA54923.1"/>
    <property type="molecule type" value="Genomic_DNA"/>
</dbReference>
<sequence length="607" mass="70609">MPSQIRFRLIRLASIASLLPLGMVGKNVAAITNNDYPSFQEIIKGLENCEVQLSHDGLPSSFFHSSNDADFMHVPIVLVFVTRSNKKKNAEIITTYQLGKRDPSRVKGLYCRINFLVPINIIGDYNIGDEYYLWIFWDHRCCFYSHKSNPNIGMNPTDFYVILITNLTKSGVALFIDSNMFMDSYGRNFGIIFFTGRYDTGSLCIHRYDKLDKRQKVVDMVCRRVTTNVVDLLEQLNSPASIWSIDTSRIPTIPVDGKNPIIFKPGLMKPRNPFNRNEPGSSFDQMIQIIFQRANATVYKYKVSWISPYFQFELNSPFPAKMPKLFQDLLCDGGRQTVQRYWQLRQSEKVGEMEAWLNQTILSRHKGPWMNNLVKRLSAQNPYTQKCFSLLSQPTDTTYTFSFVDYLINRIKPKHVSLKFKSLPKDELIHLLDLIENETVECDKSVYITDSVNMDAELEYYRKNYYWIKFVAGRDTIDETMIAYTFNQVGVSKVPMYFKNIFESGIDSVLDAEYRGRPYSERERRISVEKKIRNTSMTLDGGIITLFIVCGSIIGLAVGRFATEIRATLWTISWKFYKEIRNFARYIKNRFRRKGSMKTVWRKIRLT</sequence>
<keyword evidence="2" id="KW-0732">Signal</keyword>
<organism evidence="3 4">
    <name type="scientific">Folsomia candida</name>
    <name type="common">Springtail</name>
    <dbReference type="NCBI Taxonomy" id="158441"/>
    <lineage>
        <taxon>Eukaryota</taxon>
        <taxon>Metazoa</taxon>
        <taxon>Ecdysozoa</taxon>
        <taxon>Arthropoda</taxon>
        <taxon>Hexapoda</taxon>
        <taxon>Collembola</taxon>
        <taxon>Entomobryomorpha</taxon>
        <taxon>Isotomoidea</taxon>
        <taxon>Isotomidae</taxon>
        <taxon>Proisotominae</taxon>
        <taxon>Folsomia</taxon>
    </lineage>
</organism>
<protein>
    <submittedName>
        <fullName evidence="3">Uncharacterized protein</fullName>
    </submittedName>
</protein>
<evidence type="ECO:0000313" key="4">
    <source>
        <dbReference type="Proteomes" id="UP000198287"/>
    </source>
</evidence>
<dbReference type="AlphaFoldDB" id="A0A226EBJ9"/>
<gene>
    <name evidence="3" type="ORF">Fcan01_11866</name>
</gene>
<accession>A0A226EBJ9</accession>
<feature type="transmembrane region" description="Helical" evidence="1">
    <location>
        <begin position="541"/>
        <end position="562"/>
    </location>
</feature>
<reference evidence="3 4" key="1">
    <citation type="submission" date="2015-12" db="EMBL/GenBank/DDBJ databases">
        <title>The genome of Folsomia candida.</title>
        <authorList>
            <person name="Faddeeva A."/>
            <person name="Derks M.F."/>
            <person name="Anvar Y."/>
            <person name="Smit S."/>
            <person name="Van Straalen N."/>
            <person name="Roelofs D."/>
        </authorList>
    </citation>
    <scope>NUCLEOTIDE SEQUENCE [LARGE SCALE GENOMIC DNA]</scope>
    <source>
        <strain evidence="3 4">VU population</strain>
        <tissue evidence="3">Whole body</tissue>
    </source>
</reference>
<dbReference type="Proteomes" id="UP000198287">
    <property type="component" value="Unassembled WGS sequence"/>
</dbReference>
<feature type="chain" id="PRO_5012285224" evidence="2">
    <location>
        <begin position="26"/>
        <end position="607"/>
    </location>
</feature>
<keyword evidence="1" id="KW-1133">Transmembrane helix</keyword>
<name>A0A226EBJ9_FOLCA</name>